<dbReference type="GO" id="GO:0000976">
    <property type="term" value="F:transcription cis-regulatory region binding"/>
    <property type="evidence" value="ECO:0007669"/>
    <property type="project" value="TreeGrafter"/>
</dbReference>
<reference evidence="4 5" key="1">
    <citation type="submission" date="2015-01" db="EMBL/GenBank/DDBJ databases">
        <title>Genome sequence of Mycobacterium llatzerense and Mycobacterium immunogenum recovered from brain abscess.</title>
        <authorList>
            <person name="Greninger A.L."/>
            <person name="Langelier C."/>
            <person name="Cunningham G."/>
            <person name="Chiu C.Y."/>
            <person name="Miller S."/>
        </authorList>
    </citation>
    <scope>NUCLEOTIDE SEQUENCE [LARGE SCALE GENOMIC DNA]</scope>
    <source>
        <strain evidence="4 5">CLUC14</strain>
    </source>
</reference>
<organism evidence="4 5">
    <name type="scientific">Mycolicibacterium llatzerense</name>
    <dbReference type="NCBI Taxonomy" id="280871"/>
    <lineage>
        <taxon>Bacteria</taxon>
        <taxon>Bacillati</taxon>
        <taxon>Actinomycetota</taxon>
        <taxon>Actinomycetes</taxon>
        <taxon>Mycobacteriales</taxon>
        <taxon>Mycobacteriaceae</taxon>
        <taxon>Mycolicibacterium</taxon>
    </lineage>
</organism>
<dbReference type="InterPro" id="IPR009057">
    <property type="entry name" value="Homeodomain-like_sf"/>
</dbReference>
<dbReference type="InterPro" id="IPR001647">
    <property type="entry name" value="HTH_TetR"/>
</dbReference>
<dbReference type="Gene3D" id="1.10.357.10">
    <property type="entry name" value="Tetracycline Repressor, domain 2"/>
    <property type="match status" value="1"/>
</dbReference>
<dbReference type="InterPro" id="IPR050109">
    <property type="entry name" value="HTH-type_TetR-like_transc_reg"/>
</dbReference>
<dbReference type="Proteomes" id="UP000032221">
    <property type="component" value="Unassembled WGS sequence"/>
</dbReference>
<dbReference type="SUPFAM" id="SSF46689">
    <property type="entry name" value="Homeodomain-like"/>
    <property type="match status" value="1"/>
</dbReference>
<evidence type="ECO:0000313" key="4">
    <source>
        <dbReference type="EMBL" id="KIU15623.1"/>
    </source>
</evidence>
<dbReference type="Pfam" id="PF17920">
    <property type="entry name" value="TetR_C_16"/>
    <property type="match status" value="1"/>
</dbReference>
<dbReference type="SUPFAM" id="SSF48498">
    <property type="entry name" value="Tetracyclin repressor-like, C-terminal domain"/>
    <property type="match status" value="1"/>
</dbReference>
<dbReference type="STRING" id="280871.TL10_18225"/>
<comment type="caution">
    <text evidence="4">The sequence shown here is derived from an EMBL/GenBank/DDBJ whole genome shotgun (WGS) entry which is preliminary data.</text>
</comment>
<feature type="DNA-binding region" description="H-T-H motif" evidence="2">
    <location>
        <begin position="38"/>
        <end position="57"/>
    </location>
</feature>
<keyword evidence="5" id="KW-1185">Reference proteome</keyword>
<gene>
    <name evidence="4" type="ORF">TL10_18225</name>
</gene>
<dbReference type="OrthoDB" id="3210235at2"/>
<protein>
    <submittedName>
        <fullName evidence="4">TetR family transcriptional regulator</fullName>
    </submittedName>
</protein>
<accession>A0A0D1J285</accession>
<dbReference type="PROSITE" id="PS50977">
    <property type="entry name" value="HTH_TETR_2"/>
    <property type="match status" value="1"/>
</dbReference>
<feature type="domain" description="HTH tetR-type" evidence="3">
    <location>
        <begin position="15"/>
        <end position="75"/>
    </location>
</feature>
<evidence type="ECO:0000256" key="2">
    <source>
        <dbReference type="PROSITE-ProRule" id="PRU00335"/>
    </source>
</evidence>
<dbReference type="AlphaFoldDB" id="A0A0D1J285"/>
<proteinExistence type="predicted"/>
<keyword evidence="1 2" id="KW-0238">DNA-binding</keyword>
<dbReference type="PANTHER" id="PTHR30055:SF235">
    <property type="entry name" value="TRANSCRIPTIONAL REGULATORY PROTEIN"/>
    <property type="match status" value="1"/>
</dbReference>
<dbReference type="PANTHER" id="PTHR30055">
    <property type="entry name" value="HTH-TYPE TRANSCRIPTIONAL REGULATOR RUTR"/>
    <property type="match status" value="1"/>
</dbReference>
<evidence type="ECO:0000256" key="1">
    <source>
        <dbReference type="ARBA" id="ARBA00023125"/>
    </source>
</evidence>
<dbReference type="InterPro" id="IPR041678">
    <property type="entry name" value="TetR_C_16"/>
</dbReference>
<name>A0A0D1J285_9MYCO</name>
<dbReference type="Pfam" id="PF00440">
    <property type="entry name" value="TetR_N"/>
    <property type="match status" value="1"/>
</dbReference>
<evidence type="ECO:0000313" key="5">
    <source>
        <dbReference type="Proteomes" id="UP000032221"/>
    </source>
</evidence>
<dbReference type="PATRIC" id="fig|280871.6.peg.3769"/>
<dbReference type="InterPro" id="IPR036271">
    <property type="entry name" value="Tet_transcr_reg_TetR-rel_C_sf"/>
</dbReference>
<evidence type="ECO:0000259" key="3">
    <source>
        <dbReference type="PROSITE" id="PS50977"/>
    </source>
</evidence>
<sequence>MTQRTSRGGRRPGPNGTREAIEETARKLFAELGYERTSLRQVALQAGVDPALVSHFYGKKLDLFLTVVELPVEPSVIIGRVLDGDKDTAGLRLATFILEVLDDEVRRRPMIGMVRAATAEPAAAKLVRDFLARKIIAPIAEGLGSADADYRAALVMSQVNGFALARYVIGLEPLANRSNEQLAADLGVTLQRYLLGDLAPSAH</sequence>
<dbReference type="RefSeq" id="WP_043397554.1">
    <property type="nucleotide sequence ID" value="NZ_JXST01000025.1"/>
</dbReference>
<dbReference type="Gene3D" id="1.10.10.60">
    <property type="entry name" value="Homeodomain-like"/>
    <property type="match status" value="1"/>
</dbReference>
<dbReference type="EMBL" id="JXST01000025">
    <property type="protein sequence ID" value="KIU15623.1"/>
    <property type="molecule type" value="Genomic_DNA"/>
</dbReference>
<dbReference type="GO" id="GO:0003700">
    <property type="term" value="F:DNA-binding transcription factor activity"/>
    <property type="evidence" value="ECO:0007669"/>
    <property type="project" value="TreeGrafter"/>
</dbReference>